<feature type="binding site" evidence="19">
    <location>
        <position position="362"/>
    </location>
    <ligand>
        <name>phosphoenolpyruvate</name>
        <dbReference type="ChEBI" id="CHEBI:58702"/>
    </ligand>
</feature>
<evidence type="ECO:0000256" key="18">
    <source>
        <dbReference type="PIRSR" id="PIRSR000732-1"/>
    </source>
</evidence>
<dbReference type="Pfam" id="PF02896">
    <property type="entry name" value="PEP-utilizers_C"/>
    <property type="match status" value="1"/>
</dbReference>
<protein>
    <recommendedName>
        <fullName evidence="7 17">Phosphoenolpyruvate-protein phosphotransferase</fullName>
        <ecNumber evidence="6 17">2.7.3.9</ecNumber>
    </recommendedName>
    <alternativeName>
        <fullName evidence="16 17">Phosphotransferase system, enzyme I</fullName>
    </alternativeName>
</protein>
<comment type="similarity">
    <text evidence="5 17">Belongs to the PEP-utilizing enzyme family.</text>
</comment>
<gene>
    <name evidence="24" type="primary">ptsP</name>
    <name evidence="24" type="ORF">DWV29_09985</name>
</gene>
<dbReference type="InterPro" id="IPR050499">
    <property type="entry name" value="PEP-utilizing_PTS_enzyme"/>
</dbReference>
<evidence type="ECO:0000259" key="22">
    <source>
        <dbReference type="Pfam" id="PF02896"/>
    </source>
</evidence>
<evidence type="ECO:0000256" key="13">
    <source>
        <dbReference type="ARBA" id="ARBA00022723"/>
    </source>
</evidence>
<feature type="active site" description="Proton donor" evidence="18">
    <location>
        <position position="531"/>
    </location>
</feature>
<feature type="binding site" evidence="19">
    <location>
        <position position="494"/>
    </location>
    <ligand>
        <name>phosphoenolpyruvate</name>
        <dbReference type="ChEBI" id="CHEBI:58702"/>
    </ligand>
</feature>
<feature type="active site" description="Tele-phosphohistidine intermediate" evidence="18">
    <location>
        <position position="219"/>
    </location>
</feature>
<keyword evidence="9 17" id="KW-0963">Cytoplasm</keyword>
<evidence type="ECO:0000259" key="23">
    <source>
        <dbReference type="Pfam" id="PF05524"/>
    </source>
</evidence>
<evidence type="ECO:0000256" key="16">
    <source>
        <dbReference type="ARBA" id="ARBA00033235"/>
    </source>
</evidence>
<feature type="domain" description="PEP-utilising enzyme C-terminal" evidence="22">
    <location>
        <begin position="286"/>
        <end position="567"/>
    </location>
</feature>
<dbReference type="PRINTS" id="PR01736">
    <property type="entry name" value="PHPHTRNFRASE"/>
</dbReference>
<keyword evidence="10 17" id="KW-0762">Sugar transport</keyword>
<evidence type="ECO:0000256" key="12">
    <source>
        <dbReference type="ARBA" id="ARBA00022683"/>
    </source>
</evidence>
<evidence type="ECO:0000256" key="8">
    <source>
        <dbReference type="ARBA" id="ARBA00022448"/>
    </source>
</evidence>
<keyword evidence="15 17" id="KW-0460">Magnesium</keyword>
<evidence type="ECO:0000256" key="7">
    <source>
        <dbReference type="ARBA" id="ARBA00016544"/>
    </source>
</evidence>
<dbReference type="InterPro" id="IPR008279">
    <property type="entry name" value="PEP-util_enz_mobile_dom"/>
</dbReference>
<dbReference type="SUPFAM" id="SSF51621">
    <property type="entry name" value="Phosphoenolpyruvate/pyruvate domain"/>
    <property type="match status" value="1"/>
</dbReference>
<dbReference type="InterPro" id="IPR018274">
    <property type="entry name" value="PEP_util_AS"/>
</dbReference>
<evidence type="ECO:0000256" key="2">
    <source>
        <dbReference type="ARBA" id="ARBA00001946"/>
    </source>
</evidence>
<dbReference type="GO" id="GO:0005737">
    <property type="term" value="C:cytoplasm"/>
    <property type="evidence" value="ECO:0007669"/>
    <property type="project" value="UniProtKB-SubCell"/>
</dbReference>
<dbReference type="AlphaFoldDB" id="A0A413FGU6"/>
<dbReference type="EMBL" id="QSBM01000006">
    <property type="protein sequence ID" value="RGX30013.1"/>
    <property type="molecule type" value="Genomic_DNA"/>
</dbReference>
<evidence type="ECO:0000259" key="21">
    <source>
        <dbReference type="Pfam" id="PF00391"/>
    </source>
</evidence>
<evidence type="ECO:0000313" key="25">
    <source>
        <dbReference type="Proteomes" id="UP000283880"/>
    </source>
</evidence>
<evidence type="ECO:0000313" key="24">
    <source>
        <dbReference type="EMBL" id="RGX30013.1"/>
    </source>
</evidence>
<evidence type="ECO:0000256" key="5">
    <source>
        <dbReference type="ARBA" id="ARBA00007837"/>
    </source>
</evidence>
<dbReference type="InterPro" id="IPR000121">
    <property type="entry name" value="PEP_util_C"/>
</dbReference>
<evidence type="ECO:0000256" key="17">
    <source>
        <dbReference type="PIRNR" id="PIRNR000732"/>
    </source>
</evidence>
<dbReference type="OrthoDB" id="9765468at2"/>
<dbReference type="NCBIfam" id="TIGR01417">
    <property type="entry name" value="PTS_I_fam"/>
    <property type="match status" value="1"/>
</dbReference>
<comment type="catalytic activity">
    <reaction evidence="1 17">
        <text>L-histidyl-[protein] + phosphoenolpyruvate = N(pros)-phospho-L-histidyl-[protein] + pyruvate</text>
        <dbReference type="Rhea" id="RHEA:23880"/>
        <dbReference type="Rhea" id="RHEA-COMP:9745"/>
        <dbReference type="Rhea" id="RHEA-COMP:9746"/>
        <dbReference type="ChEBI" id="CHEBI:15361"/>
        <dbReference type="ChEBI" id="CHEBI:29979"/>
        <dbReference type="ChEBI" id="CHEBI:58702"/>
        <dbReference type="ChEBI" id="CHEBI:64837"/>
        <dbReference type="EC" id="2.7.3.9"/>
    </reaction>
</comment>
<dbReference type="GO" id="GO:0016301">
    <property type="term" value="F:kinase activity"/>
    <property type="evidence" value="ECO:0007669"/>
    <property type="project" value="UniProtKB-KW"/>
</dbReference>
<evidence type="ECO:0000256" key="3">
    <source>
        <dbReference type="ARBA" id="ARBA00002728"/>
    </source>
</evidence>
<feature type="domain" description="Phosphotransferase system enzyme I N-terminal" evidence="23">
    <location>
        <begin position="34"/>
        <end position="156"/>
    </location>
</feature>
<dbReference type="Pfam" id="PF00391">
    <property type="entry name" value="PEP-utilizers"/>
    <property type="match status" value="1"/>
</dbReference>
<evidence type="ECO:0000256" key="11">
    <source>
        <dbReference type="ARBA" id="ARBA00022679"/>
    </source>
</evidence>
<dbReference type="Gene3D" id="1.10.274.10">
    <property type="entry name" value="PtsI, HPr-binding domain"/>
    <property type="match status" value="1"/>
</dbReference>
<dbReference type="InterPro" id="IPR040442">
    <property type="entry name" value="Pyrv_kinase-like_dom_sf"/>
</dbReference>
<dbReference type="InterPro" id="IPR015813">
    <property type="entry name" value="Pyrv/PenolPyrv_kinase-like_dom"/>
</dbReference>
<evidence type="ECO:0000256" key="4">
    <source>
        <dbReference type="ARBA" id="ARBA00004496"/>
    </source>
</evidence>
<keyword evidence="12 17" id="KW-0598">Phosphotransferase system</keyword>
<feature type="binding site" evidence="20">
    <location>
        <position position="484"/>
    </location>
    <ligand>
        <name>Mg(2+)</name>
        <dbReference type="ChEBI" id="CHEBI:18420"/>
    </ligand>
</feature>
<dbReference type="GO" id="GO:0008965">
    <property type="term" value="F:phosphoenolpyruvate-protein phosphotransferase activity"/>
    <property type="evidence" value="ECO:0007669"/>
    <property type="project" value="UniProtKB-EC"/>
</dbReference>
<dbReference type="InterPro" id="IPR008731">
    <property type="entry name" value="PTS_EIN"/>
</dbReference>
<keyword evidence="13 17" id="KW-0479">Metal-binding</keyword>
<sequence length="602" mass="65660">MLHCLNGSAAFLTTDFSRGEQTGFEEETNMVTHQGNPVSKGAAVGRVYKYVPYQAVVEQTGIRPEQAEEELAAYRAARERAGAELSAMRERLGEGDADKAAILGAHAEILADPALDEMVSGLIRDEYYNAKWAVDRAFSKFIKMLSRVKDDMIRERIADMKDVRLRLLRSCDGAGEVNLGALTEPVVVVAQDLFPSDTASLKREMVLAIVTEVGGATSHTAIIARSYEIPALLGVSGAMDLLTDGQVVGVDAIDGVLATDLSPEETAALEKKGEACRIHALEARKYQGAEPVTGDGVRIDVELNIGSASPEELEAACFTDGVGLFRSEFLYMGRDTLPGEDEQVEIYTRVLKAFEGRPVTLRTLDIGGDKKLDCLELPKEENPFLGNRALRLCFTYPEIFKTQLRAALRAAVAGDLWIMFPMVGSMDDIRRAKAALREAEEELKAEGKPFGPVKTGIMIEIPSIALIADMAVREVDFASIGTNDLCQYATAVDRMNPAVSAYYQKYHPAMFRLIRTVVETFNRAGKPICVCGELGGDELAAAVLVGLGMRKLSMGRAFVAQTKKMITGMTISRAREIACKVCDMETAAEIQEYLTSELRDIL</sequence>
<dbReference type="Pfam" id="PF05524">
    <property type="entry name" value="PEP-utilisers_N"/>
    <property type="match status" value="1"/>
</dbReference>
<evidence type="ECO:0000256" key="10">
    <source>
        <dbReference type="ARBA" id="ARBA00022597"/>
    </source>
</evidence>
<dbReference type="EC" id="2.7.3.9" evidence="6 17"/>
<feature type="binding site" evidence="19">
    <location>
        <begin position="483"/>
        <end position="484"/>
    </location>
    <ligand>
        <name>phosphoenolpyruvate</name>
        <dbReference type="ChEBI" id="CHEBI:58702"/>
    </ligand>
</feature>
<dbReference type="Gene3D" id="3.20.20.60">
    <property type="entry name" value="Phosphoenolpyruvate-binding domains"/>
    <property type="match status" value="1"/>
</dbReference>
<evidence type="ECO:0000256" key="15">
    <source>
        <dbReference type="ARBA" id="ARBA00022842"/>
    </source>
</evidence>
<dbReference type="PIRSF" id="PIRSF000732">
    <property type="entry name" value="PTS_enzyme_I"/>
    <property type="match status" value="1"/>
</dbReference>
<dbReference type="InterPro" id="IPR024692">
    <property type="entry name" value="PTS_EI"/>
</dbReference>
<evidence type="ECO:0000256" key="1">
    <source>
        <dbReference type="ARBA" id="ARBA00000683"/>
    </source>
</evidence>
<dbReference type="SUPFAM" id="SSF47831">
    <property type="entry name" value="Enzyme I of the PEP:sugar phosphotransferase system HPr-binding (sub)domain"/>
    <property type="match status" value="1"/>
</dbReference>
<comment type="subcellular location">
    <subcellularLocation>
        <location evidence="4 17">Cytoplasm</location>
    </subcellularLocation>
</comment>
<name>A0A413FGU6_9FIRM</name>
<dbReference type="InterPro" id="IPR006318">
    <property type="entry name" value="PTS_EI-like"/>
</dbReference>
<feature type="binding site" evidence="20">
    <location>
        <position position="460"/>
    </location>
    <ligand>
        <name>Mg(2+)</name>
        <dbReference type="ChEBI" id="CHEBI:18420"/>
    </ligand>
</feature>
<evidence type="ECO:0000256" key="9">
    <source>
        <dbReference type="ARBA" id="ARBA00022490"/>
    </source>
</evidence>
<dbReference type="GO" id="GO:0009401">
    <property type="term" value="P:phosphoenolpyruvate-dependent sugar phosphotransferase system"/>
    <property type="evidence" value="ECO:0007669"/>
    <property type="project" value="UniProtKB-KW"/>
</dbReference>
<accession>A0A413FGU6</accession>
<evidence type="ECO:0000256" key="14">
    <source>
        <dbReference type="ARBA" id="ARBA00022777"/>
    </source>
</evidence>
<dbReference type="PANTHER" id="PTHR46244">
    <property type="entry name" value="PHOSPHOENOLPYRUVATE-PROTEIN PHOSPHOTRANSFERASE"/>
    <property type="match status" value="1"/>
</dbReference>
<evidence type="ECO:0000256" key="6">
    <source>
        <dbReference type="ARBA" id="ARBA00012232"/>
    </source>
</evidence>
<dbReference type="PANTHER" id="PTHR46244:SF3">
    <property type="entry name" value="PHOSPHOENOLPYRUVATE-PROTEIN PHOSPHOTRANSFERASE"/>
    <property type="match status" value="1"/>
</dbReference>
<proteinExistence type="inferred from homology"/>
<feature type="domain" description="PEP-utilising enzyme mobile" evidence="21">
    <location>
        <begin position="183"/>
        <end position="255"/>
    </location>
</feature>
<evidence type="ECO:0000256" key="19">
    <source>
        <dbReference type="PIRSR" id="PIRSR000732-2"/>
    </source>
</evidence>
<keyword evidence="8 17" id="KW-0813">Transport</keyword>
<comment type="function">
    <text evidence="3 17">General (non sugar-specific) component of the phosphoenolpyruvate-dependent sugar phosphotransferase system (sugar PTS). This major carbohydrate active-transport system catalyzes the phosphorylation of incoming sugar substrates concomitantly with their translocation across the cell membrane. Enzyme I transfers the phosphoryl group from phosphoenolpyruvate (PEP) to the phosphoryl carrier protein (HPr).</text>
</comment>
<keyword evidence="14 17" id="KW-0418">Kinase</keyword>
<keyword evidence="24" id="KW-0670">Pyruvate</keyword>
<dbReference type="InterPro" id="IPR036618">
    <property type="entry name" value="PtsI_HPr-bd_sf"/>
</dbReference>
<feature type="binding site" evidence="19">
    <location>
        <position position="326"/>
    </location>
    <ligand>
        <name>phosphoenolpyruvate</name>
        <dbReference type="ChEBI" id="CHEBI:58702"/>
    </ligand>
</feature>
<dbReference type="SUPFAM" id="SSF52009">
    <property type="entry name" value="Phosphohistidine domain"/>
    <property type="match status" value="1"/>
</dbReference>
<comment type="caution">
    <text evidence="24">The sequence shown here is derived from an EMBL/GenBank/DDBJ whole genome shotgun (WGS) entry which is preliminary data.</text>
</comment>
<keyword evidence="11 17" id="KW-0808">Transferase</keyword>
<evidence type="ECO:0000256" key="20">
    <source>
        <dbReference type="PIRSR" id="PIRSR000732-3"/>
    </source>
</evidence>
<dbReference type="Gene3D" id="3.50.30.10">
    <property type="entry name" value="Phosphohistidine domain"/>
    <property type="match status" value="1"/>
</dbReference>
<dbReference type="GO" id="GO:0046872">
    <property type="term" value="F:metal ion binding"/>
    <property type="evidence" value="ECO:0007669"/>
    <property type="project" value="UniProtKB-KW"/>
</dbReference>
<reference evidence="24 25" key="1">
    <citation type="submission" date="2018-08" db="EMBL/GenBank/DDBJ databases">
        <title>A genome reference for cultivated species of the human gut microbiota.</title>
        <authorList>
            <person name="Zou Y."/>
            <person name="Xue W."/>
            <person name="Luo G."/>
        </authorList>
    </citation>
    <scope>NUCLEOTIDE SEQUENCE [LARGE SCALE GENOMIC DNA]</scope>
    <source>
        <strain evidence="24 25">AF04-15</strain>
    </source>
</reference>
<dbReference type="Proteomes" id="UP000283880">
    <property type="component" value="Unassembled WGS sequence"/>
</dbReference>
<dbReference type="InterPro" id="IPR036637">
    <property type="entry name" value="Phosphohistidine_dom_sf"/>
</dbReference>
<comment type="cofactor">
    <cofactor evidence="2 17 20">
        <name>Mg(2+)</name>
        <dbReference type="ChEBI" id="CHEBI:18420"/>
    </cofactor>
</comment>
<organism evidence="24 25">
    <name type="scientific">Enterocloster asparagiformis</name>
    <dbReference type="NCBI Taxonomy" id="333367"/>
    <lineage>
        <taxon>Bacteria</taxon>
        <taxon>Bacillati</taxon>
        <taxon>Bacillota</taxon>
        <taxon>Clostridia</taxon>
        <taxon>Lachnospirales</taxon>
        <taxon>Lachnospiraceae</taxon>
        <taxon>Enterocloster</taxon>
    </lineage>
</organism>
<dbReference type="PROSITE" id="PS00370">
    <property type="entry name" value="PEP_ENZYMES_PHOS_SITE"/>
    <property type="match status" value="1"/>
</dbReference>